<dbReference type="AlphaFoldDB" id="A0A9X5H6K4"/>
<evidence type="ECO:0000313" key="3">
    <source>
        <dbReference type="Proteomes" id="UP000474104"/>
    </source>
</evidence>
<accession>A0A9X5H6K4</accession>
<feature type="transmembrane region" description="Helical" evidence="1">
    <location>
        <begin position="21"/>
        <end position="54"/>
    </location>
</feature>
<feature type="transmembrane region" description="Helical" evidence="1">
    <location>
        <begin position="179"/>
        <end position="201"/>
    </location>
</feature>
<comment type="caution">
    <text evidence="2">The sequence shown here is derived from an EMBL/GenBank/DDBJ whole genome shotgun (WGS) entry which is preliminary data.</text>
</comment>
<dbReference type="Proteomes" id="UP000474104">
    <property type="component" value="Unassembled WGS sequence"/>
</dbReference>
<dbReference type="OrthoDB" id="1655186at2"/>
<keyword evidence="1" id="KW-1133">Transmembrane helix</keyword>
<proteinExistence type="predicted"/>
<name>A0A9X5H6K4_9FIRM</name>
<gene>
    <name evidence="2" type="ORF">FMM80_11040</name>
</gene>
<dbReference type="InterPro" id="IPR025699">
    <property type="entry name" value="ABC2_memb-like"/>
</dbReference>
<evidence type="ECO:0000256" key="1">
    <source>
        <dbReference type="SAM" id="Phobius"/>
    </source>
</evidence>
<feature type="transmembrane region" description="Helical" evidence="1">
    <location>
        <begin position="86"/>
        <end position="111"/>
    </location>
</feature>
<dbReference type="RefSeq" id="WP_004073555.1">
    <property type="nucleotide sequence ID" value="NZ_VIRB01000064.1"/>
</dbReference>
<dbReference type="Pfam" id="PF13346">
    <property type="entry name" value="ABC2_membrane_5"/>
    <property type="match status" value="1"/>
</dbReference>
<keyword evidence="1" id="KW-0812">Transmembrane</keyword>
<protein>
    <submittedName>
        <fullName evidence="2">ABC-2 transporter permease</fullName>
    </submittedName>
</protein>
<feature type="transmembrane region" description="Helical" evidence="1">
    <location>
        <begin position="118"/>
        <end position="136"/>
    </location>
</feature>
<evidence type="ECO:0000313" key="2">
    <source>
        <dbReference type="EMBL" id="NDO69188.1"/>
    </source>
</evidence>
<dbReference type="EMBL" id="VIRB01000064">
    <property type="protein sequence ID" value="NDO69188.1"/>
    <property type="molecule type" value="Genomic_DNA"/>
</dbReference>
<organism evidence="2 3">
    <name type="scientific">Schaedlerella arabinosiphila</name>
    <dbReference type="NCBI Taxonomy" id="2044587"/>
    <lineage>
        <taxon>Bacteria</taxon>
        <taxon>Bacillati</taxon>
        <taxon>Bacillota</taxon>
        <taxon>Clostridia</taxon>
        <taxon>Lachnospirales</taxon>
        <taxon>Lachnospiraceae</taxon>
        <taxon>Schaedlerella</taxon>
    </lineage>
</organism>
<sequence>MKGLIQKDFYVMRERIRPLNYILIALVALGVLIYFQAVGAMYVALFLPLLLVGIPKTIMVYDTQCKWDKLAIALPTTRKMIVTSRYLFFILITVVMSTISFSLCVIAGLFFKELTLVLCVKFSLAGFTLALFYGLLTIPTGYALGVNGGSLTMIFSVMLVLAVAYVLKQFNVDLESLALWLANYAIIIGIVVLAIMGAISYKLSVHFYTKTHS</sequence>
<reference evidence="2 3" key="1">
    <citation type="submission" date="2019-07" db="EMBL/GenBank/DDBJ databases">
        <title>Draft genome sequences of 15 bacterial species constituting the stable defined intestinal microbiota of the GM15 gnotobiotic mouse model.</title>
        <authorList>
            <person name="Elie C."/>
            <person name="Mathieu A."/>
            <person name="Saliou A."/>
            <person name="Darnaud M."/>
            <person name="Leulier F."/>
            <person name="Tamellini A."/>
        </authorList>
    </citation>
    <scope>NUCLEOTIDE SEQUENCE [LARGE SCALE GENOMIC DNA]</scope>
    <source>
        <strain evidence="3">ASF 502</strain>
    </source>
</reference>
<feature type="transmembrane region" description="Helical" evidence="1">
    <location>
        <begin position="142"/>
        <end position="167"/>
    </location>
</feature>
<keyword evidence="1" id="KW-0472">Membrane</keyword>